<name>A0A8H6F146_CANAX</name>
<feature type="region of interest" description="Disordered" evidence="1">
    <location>
        <begin position="47"/>
        <end position="69"/>
    </location>
</feature>
<evidence type="ECO:0000256" key="1">
    <source>
        <dbReference type="SAM" id="MobiDB-lite"/>
    </source>
</evidence>
<gene>
    <name evidence="2" type="ORF">FOB64_005990</name>
</gene>
<feature type="region of interest" description="Disordered" evidence="1">
    <location>
        <begin position="1"/>
        <end position="22"/>
    </location>
</feature>
<dbReference type="EMBL" id="JABWAD010000061">
    <property type="protein sequence ID" value="KAF6062959.1"/>
    <property type="molecule type" value="Genomic_DNA"/>
</dbReference>
<comment type="caution">
    <text evidence="2">The sequence shown here is derived from an EMBL/GenBank/DDBJ whole genome shotgun (WGS) entry which is preliminary data.</text>
</comment>
<protein>
    <submittedName>
        <fullName evidence="2">Uncharacterized protein</fullName>
    </submittedName>
</protein>
<sequence length="148" mass="17424">MTTNKSIKNKASICHGDNNDDDIYFANQEEEKEPLSFFIEDIAELDEEDEEIESEVTNDSDDDSDSDEDVNVNVNEINEHLKIMGDLPFKTRKNHHDYIKTPYPKLISFKDVFNLNKINSPQEDNEEEEEEEEDLKNQFHRFKLSHKI</sequence>
<feature type="region of interest" description="Disordered" evidence="1">
    <location>
        <begin position="118"/>
        <end position="138"/>
    </location>
</feature>
<reference evidence="2 3" key="1">
    <citation type="submission" date="2020-03" db="EMBL/GenBank/DDBJ databases">
        <title>FDA dAtabase for Regulatory Grade micrObial Sequences (FDA-ARGOS): Supporting development and validation of Infectious Disease Dx tests.</title>
        <authorList>
            <person name="Campos J."/>
            <person name="Goldberg B."/>
            <person name="Tallon L."/>
            <person name="Sadzewicz L."/>
            <person name="Vavikolanu K."/>
            <person name="Mehta A."/>
            <person name="Aluvathingal J."/>
            <person name="Nadendla S."/>
            <person name="Nandy P."/>
            <person name="Geyer C."/>
            <person name="Yan Y."/>
            <person name="Sichtig H."/>
        </authorList>
    </citation>
    <scope>NUCLEOTIDE SEQUENCE [LARGE SCALE GENOMIC DNA]</scope>
    <source>
        <strain evidence="2 3">FDAARGOS_656</strain>
    </source>
</reference>
<dbReference type="Proteomes" id="UP000536275">
    <property type="component" value="Unassembled WGS sequence"/>
</dbReference>
<evidence type="ECO:0000313" key="2">
    <source>
        <dbReference type="EMBL" id="KAF6062959.1"/>
    </source>
</evidence>
<feature type="compositionally biased region" description="Acidic residues" evidence="1">
    <location>
        <begin position="123"/>
        <end position="134"/>
    </location>
</feature>
<dbReference type="AlphaFoldDB" id="A0A8H6F146"/>
<proteinExistence type="predicted"/>
<organism evidence="2 3">
    <name type="scientific">Candida albicans</name>
    <name type="common">Yeast</name>
    <dbReference type="NCBI Taxonomy" id="5476"/>
    <lineage>
        <taxon>Eukaryota</taxon>
        <taxon>Fungi</taxon>
        <taxon>Dikarya</taxon>
        <taxon>Ascomycota</taxon>
        <taxon>Saccharomycotina</taxon>
        <taxon>Pichiomycetes</taxon>
        <taxon>Debaryomycetaceae</taxon>
        <taxon>Candida/Lodderomyces clade</taxon>
        <taxon>Candida</taxon>
    </lineage>
</organism>
<evidence type="ECO:0000313" key="3">
    <source>
        <dbReference type="Proteomes" id="UP000536275"/>
    </source>
</evidence>
<accession>A0A8H6F146</accession>